<evidence type="ECO:0000313" key="2">
    <source>
        <dbReference type="EMBL" id="GFH11662.1"/>
    </source>
</evidence>
<organism evidence="2 3">
    <name type="scientific">Haematococcus lacustris</name>
    <name type="common">Green alga</name>
    <name type="synonym">Haematococcus pluvialis</name>
    <dbReference type="NCBI Taxonomy" id="44745"/>
    <lineage>
        <taxon>Eukaryota</taxon>
        <taxon>Viridiplantae</taxon>
        <taxon>Chlorophyta</taxon>
        <taxon>core chlorophytes</taxon>
        <taxon>Chlorophyceae</taxon>
        <taxon>CS clade</taxon>
        <taxon>Chlamydomonadales</taxon>
        <taxon>Haematococcaceae</taxon>
        <taxon>Haematococcus</taxon>
    </lineage>
</organism>
<reference evidence="2 3" key="1">
    <citation type="submission" date="2020-02" db="EMBL/GenBank/DDBJ databases">
        <title>Draft genome sequence of Haematococcus lacustris strain NIES-144.</title>
        <authorList>
            <person name="Morimoto D."/>
            <person name="Nakagawa S."/>
            <person name="Yoshida T."/>
            <person name="Sawayama S."/>
        </authorList>
    </citation>
    <scope>NUCLEOTIDE SEQUENCE [LARGE SCALE GENOMIC DNA]</scope>
    <source>
        <strain evidence="2 3">NIES-144</strain>
    </source>
</reference>
<dbReference type="EMBL" id="BLLF01000423">
    <property type="protein sequence ID" value="GFH11662.1"/>
    <property type="molecule type" value="Genomic_DNA"/>
</dbReference>
<evidence type="ECO:0000256" key="1">
    <source>
        <dbReference type="SAM" id="MobiDB-lite"/>
    </source>
</evidence>
<dbReference type="AlphaFoldDB" id="A0A699Z804"/>
<comment type="caution">
    <text evidence="2">The sequence shown here is derived from an EMBL/GenBank/DDBJ whole genome shotgun (WGS) entry which is preliminary data.</text>
</comment>
<feature type="region of interest" description="Disordered" evidence="1">
    <location>
        <begin position="148"/>
        <end position="169"/>
    </location>
</feature>
<name>A0A699Z804_HAELA</name>
<keyword evidence="3" id="KW-1185">Reference proteome</keyword>
<gene>
    <name evidence="2" type="ORF">HaLaN_07197</name>
</gene>
<dbReference type="Proteomes" id="UP000485058">
    <property type="component" value="Unassembled WGS sequence"/>
</dbReference>
<sequence length="169" mass="17290">MSSVIWGCTPPWGMGPHSSHLTDFTDVKSALCPTWGMLRLMGPGGADHHCASAHGHFIPPGSAAALGAGKTRLLQAQPLTVPQLQPQLVWASALVQQLLQAEQLTVPQHLPAASACVRLNPGSAPDSSRQWGLAADCASASASAATAASSASAKPAAEPHRLLLSPPTS</sequence>
<evidence type="ECO:0000313" key="3">
    <source>
        <dbReference type="Proteomes" id="UP000485058"/>
    </source>
</evidence>
<accession>A0A699Z804</accession>
<protein>
    <submittedName>
        <fullName evidence="2">Uncharacterized protein</fullName>
    </submittedName>
</protein>
<proteinExistence type="predicted"/>